<proteinExistence type="predicted"/>
<organism evidence="5 6">
    <name type="scientific">Hevea brasiliensis</name>
    <name type="common">Para rubber tree</name>
    <name type="synonym">Siphonia brasiliensis</name>
    <dbReference type="NCBI Taxonomy" id="3981"/>
    <lineage>
        <taxon>Eukaryota</taxon>
        <taxon>Viridiplantae</taxon>
        <taxon>Streptophyta</taxon>
        <taxon>Embryophyta</taxon>
        <taxon>Tracheophyta</taxon>
        <taxon>Spermatophyta</taxon>
        <taxon>Magnoliopsida</taxon>
        <taxon>eudicotyledons</taxon>
        <taxon>Gunneridae</taxon>
        <taxon>Pentapetalae</taxon>
        <taxon>rosids</taxon>
        <taxon>fabids</taxon>
        <taxon>Malpighiales</taxon>
        <taxon>Euphorbiaceae</taxon>
        <taxon>Crotonoideae</taxon>
        <taxon>Micrandreae</taxon>
        <taxon>Hevea</taxon>
    </lineage>
</organism>
<reference evidence="5 6" key="1">
    <citation type="journal article" date="2020" name="Mol. Plant">
        <title>The Chromosome-Based Rubber Tree Genome Provides New Insights into Spurge Genome Evolution and Rubber Biosynthesis.</title>
        <authorList>
            <person name="Liu J."/>
            <person name="Shi C."/>
            <person name="Shi C.C."/>
            <person name="Li W."/>
            <person name="Zhang Q.J."/>
            <person name="Zhang Y."/>
            <person name="Li K."/>
            <person name="Lu H.F."/>
            <person name="Shi C."/>
            <person name="Zhu S.T."/>
            <person name="Xiao Z.Y."/>
            <person name="Nan H."/>
            <person name="Yue Y."/>
            <person name="Zhu X.G."/>
            <person name="Wu Y."/>
            <person name="Hong X.N."/>
            <person name="Fan G.Y."/>
            <person name="Tong Y."/>
            <person name="Zhang D."/>
            <person name="Mao C.L."/>
            <person name="Liu Y.L."/>
            <person name="Hao S.J."/>
            <person name="Liu W.Q."/>
            <person name="Lv M.Q."/>
            <person name="Zhang H.B."/>
            <person name="Liu Y."/>
            <person name="Hu-Tang G.R."/>
            <person name="Wang J.P."/>
            <person name="Wang J.H."/>
            <person name="Sun Y.H."/>
            <person name="Ni S.B."/>
            <person name="Chen W.B."/>
            <person name="Zhang X.C."/>
            <person name="Jiao Y.N."/>
            <person name="Eichler E.E."/>
            <person name="Li G.H."/>
            <person name="Liu X."/>
            <person name="Gao L.Z."/>
        </authorList>
    </citation>
    <scope>NUCLEOTIDE SEQUENCE [LARGE SCALE GENOMIC DNA]</scope>
    <source>
        <strain evidence="6">cv. GT1</strain>
        <tissue evidence="5">Leaf</tissue>
    </source>
</reference>
<dbReference type="Proteomes" id="UP000467840">
    <property type="component" value="Chromosome 3"/>
</dbReference>
<dbReference type="GO" id="GO:0016491">
    <property type="term" value="F:oxidoreductase activity"/>
    <property type="evidence" value="ECO:0007669"/>
    <property type="project" value="UniProtKB-KW"/>
</dbReference>
<keyword evidence="3" id="KW-0408">Iron</keyword>
<feature type="domain" description="Non-haem dioxygenase N-terminal" evidence="4">
    <location>
        <begin position="85"/>
        <end position="153"/>
    </location>
</feature>
<dbReference type="Pfam" id="PF14226">
    <property type="entry name" value="DIOX_N"/>
    <property type="match status" value="2"/>
</dbReference>
<evidence type="ECO:0000256" key="3">
    <source>
        <dbReference type="ARBA" id="ARBA00023004"/>
    </source>
</evidence>
<comment type="caution">
    <text evidence="5">The sequence shown here is derived from an EMBL/GenBank/DDBJ whole genome shotgun (WGS) entry which is preliminary data.</text>
</comment>
<dbReference type="AlphaFoldDB" id="A0A6A6KBF4"/>
<dbReference type="InterPro" id="IPR026992">
    <property type="entry name" value="DIOX_N"/>
</dbReference>
<protein>
    <recommendedName>
        <fullName evidence="4">Non-haem dioxygenase N-terminal domain-containing protein</fullName>
    </recommendedName>
</protein>
<evidence type="ECO:0000259" key="4">
    <source>
        <dbReference type="Pfam" id="PF14226"/>
    </source>
</evidence>
<evidence type="ECO:0000256" key="2">
    <source>
        <dbReference type="ARBA" id="ARBA00023002"/>
    </source>
</evidence>
<evidence type="ECO:0000313" key="5">
    <source>
        <dbReference type="EMBL" id="KAF2285433.1"/>
    </source>
</evidence>
<dbReference type="SUPFAM" id="SSF51197">
    <property type="entry name" value="Clavaminate synthase-like"/>
    <property type="match status" value="2"/>
</dbReference>
<sequence>MDTTLGNFQQLESNYDRHTQLKAFDDTKAGVKGLVDAGITKIPRSFIHDQTRSMTSLVQVPRNIAYPSLIWKASKEIQAFVERYIIDKVREACERWGFFQMINHGIPATLLDDVIDGMRRFHEQDTEVRKHFFTRDETRKRKVASDTTTHKNQNIMDTTLGNFQQLESNYDRHTQLKAFDDTKAGVKGLVDAGITKIPRSFIHDQTRSMTSLVQVPRNIAYPSLICKASKEIQAFVERYIIDKVREACERWGFFQMINHGIPATLLDDVIDGMRRFHEQDTEVKKHFFTRDETRKVIYNTNFDFFPSQGSYLEGFIILSYGSSSSQS</sequence>
<accession>A0A6A6KBF4</accession>
<dbReference type="PANTHER" id="PTHR10209:SF884">
    <property type="entry name" value="1-AMINOCYCLOPROPANE-1-CARBOXYLATE OXIDASE HOMOLOG 1-LIKE"/>
    <property type="match status" value="1"/>
</dbReference>
<dbReference type="GO" id="GO:0046872">
    <property type="term" value="F:metal ion binding"/>
    <property type="evidence" value="ECO:0007669"/>
    <property type="project" value="UniProtKB-KW"/>
</dbReference>
<dbReference type="EMBL" id="JAAGAX010000017">
    <property type="protein sequence ID" value="KAF2285433.1"/>
    <property type="molecule type" value="Genomic_DNA"/>
</dbReference>
<dbReference type="InterPro" id="IPR027443">
    <property type="entry name" value="IPNS-like_sf"/>
</dbReference>
<evidence type="ECO:0000313" key="6">
    <source>
        <dbReference type="Proteomes" id="UP000467840"/>
    </source>
</evidence>
<gene>
    <name evidence="5" type="ORF">GH714_004381</name>
</gene>
<dbReference type="Gene3D" id="2.60.120.330">
    <property type="entry name" value="B-lactam Antibiotic, Isopenicillin N Synthase, Chain"/>
    <property type="match status" value="2"/>
</dbReference>
<keyword evidence="1" id="KW-0479">Metal-binding</keyword>
<name>A0A6A6KBF4_HEVBR</name>
<dbReference type="PANTHER" id="PTHR10209">
    <property type="entry name" value="OXIDOREDUCTASE, 2OG-FE II OXYGENASE FAMILY PROTEIN"/>
    <property type="match status" value="1"/>
</dbReference>
<keyword evidence="2" id="KW-0560">Oxidoreductase</keyword>
<keyword evidence="6" id="KW-1185">Reference proteome</keyword>
<feature type="domain" description="Non-haem dioxygenase N-terminal" evidence="4">
    <location>
        <begin position="240"/>
        <end position="293"/>
    </location>
</feature>
<evidence type="ECO:0000256" key="1">
    <source>
        <dbReference type="ARBA" id="ARBA00022723"/>
    </source>
</evidence>